<evidence type="ECO:0000259" key="8">
    <source>
        <dbReference type="PROSITE" id="PS51195"/>
    </source>
</evidence>
<dbReference type="SMART" id="SM00487">
    <property type="entry name" value="DEXDc"/>
    <property type="match status" value="1"/>
</dbReference>
<dbReference type="GO" id="GO:0005524">
    <property type="term" value="F:ATP binding"/>
    <property type="evidence" value="ECO:0007669"/>
    <property type="project" value="UniProtKB-KW"/>
</dbReference>
<evidence type="ECO:0000256" key="3">
    <source>
        <dbReference type="ARBA" id="ARBA00022806"/>
    </source>
</evidence>
<keyword evidence="2" id="KW-0378">Hydrolase</keyword>
<keyword evidence="4" id="KW-0067">ATP-binding</keyword>
<gene>
    <name evidence="9" type="ORF">SS50377_12756</name>
    <name evidence="10" type="ORF">SS50377_23375</name>
</gene>
<reference evidence="10" key="2">
    <citation type="submission" date="2020-12" db="EMBL/GenBank/DDBJ databases">
        <title>New Spironucleus salmonicida genome in near-complete chromosomes.</title>
        <authorList>
            <person name="Xu F."/>
            <person name="Kurt Z."/>
            <person name="Jimenez-Gonzalez A."/>
            <person name="Astvaldsson A."/>
            <person name="Andersson J.O."/>
            <person name="Svard S.G."/>
        </authorList>
    </citation>
    <scope>NUCLEOTIDE SEQUENCE</scope>
    <source>
        <strain evidence="10">ATCC 50377</strain>
    </source>
</reference>
<proteinExistence type="predicted"/>
<evidence type="ECO:0000259" key="6">
    <source>
        <dbReference type="PROSITE" id="PS51192"/>
    </source>
</evidence>
<accession>V6LRG6</accession>
<dbReference type="InterPro" id="IPR027417">
    <property type="entry name" value="P-loop_NTPase"/>
</dbReference>
<evidence type="ECO:0000256" key="5">
    <source>
        <dbReference type="PROSITE-ProRule" id="PRU00552"/>
    </source>
</evidence>
<dbReference type="Gene3D" id="3.40.50.300">
    <property type="entry name" value="P-loop containing nucleotide triphosphate hydrolases"/>
    <property type="match status" value="2"/>
</dbReference>
<keyword evidence="1" id="KW-0547">Nucleotide-binding</keyword>
<dbReference type="InterPro" id="IPR011545">
    <property type="entry name" value="DEAD/DEAH_box_helicase_dom"/>
</dbReference>
<dbReference type="PROSITE" id="PS51192">
    <property type="entry name" value="HELICASE_ATP_BIND_1"/>
    <property type="match status" value="1"/>
</dbReference>
<feature type="short sequence motif" description="Q motif" evidence="5">
    <location>
        <begin position="39"/>
        <end position="67"/>
    </location>
</feature>
<evidence type="ECO:0000256" key="1">
    <source>
        <dbReference type="ARBA" id="ARBA00022741"/>
    </source>
</evidence>
<evidence type="ECO:0000259" key="7">
    <source>
        <dbReference type="PROSITE" id="PS51194"/>
    </source>
</evidence>
<dbReference type="CDD" id="cd18787">
    <property type="entry name" value="SF2_C_DEAD"/>
    <property type="match status" value="1"/>
</dbReference>
<dbReference type="Proteomes" id="UP000018208">
    <property type="component" value="Unassembled WGS sequence"/>
</dbReference>
<keyword evidence="11" id="KW-1185">Reference proteome</keyword>
<dbReference type="Pfam" id="PF00271">
    <property type="entry name" value="Helicase_C"/>
    <property type="match status" value="1"/>
</dbReference>
<evidence type="ECO:0000313" key="9">
    <source>
        <dbReference type="EMBL" id="EST47247.1"/>
    </source>
</evidence>
<evidence type="ECO:0000256" key="2">
    <source>
        <dbReference type="ARBA" id="ARBA00022801"/>
    </source>
</evidence>
<dbReference type="PROSITE" id="PS51194">
    <property type="entry name" value="HELICASE_CTER"/>
    <property type="match status" value="1"/>
</dbReference>
<dbReference type="GO" id="GO:0003724">
    <property type="term" value="F:RNA helicase activity"/>
    <property type="evidence" value="ECO:0007669"/>
    <property type="project" value="InterPro"/>
</dbReference>
<dbReference type="InterPro" id="IPR014001">
    <property type="entry name" value="Helicase_ATP-bd"/>
</dbReference>
<dbReference type="GO" id="GO:0003676">
    <property type="term" value="F:nucleic acid binding"/>
    <property type="evidence" value="ECO:0007669"/>
    <property type="project" value="InterPro"/>
</dbReference>
<feature type="domain" description="Helicase ATP-binding" evidence="6">
    <location>
        <begin position="69"/>
        <end position="245"/>
    </location>
</feature>
<evidence type="ECO:0000256" key="4">
    <source>
        <dbReference type="ARBA" id="ARBA00022840"/>
    </source>
</evidence>
<dbReference type="InterPro" id="IPR001650">
    <property type="entry name" value="Helicase_C-like"/>
</dbReference>
<dbReference type="VEuPathDB" id="GiardiaDB:SS50377_23375"/>
<dbReference type="PANTHER" id="PTHR47959">
    <property type="entry name" value="ATP-DEPENDENT RNA HELICASE RHLE-RELATED"/>
    <property type="match status" value="1"/>
</dbReference>
<organism evidence="9">
    <name type="scientific">Spironucleus salmonicida</name>
    <dbReference type="NCBI Taxonomy" id="348837"/>
    <lineage>
        <taxon>Eukaryota</taxon>
        <taxon>Metamonada</taxon>
        <taxon>Diplomonadida</taxon>
        <taxon>Hexamitidae</taxon>
        <taxon>Hexamitinae</taxon>
        <taxon>Spironucleus</taxon>
    </lineage>
</organism>
<dbReference type="EMBL" id="AUWU02000003">
    <property type="protein sequence ID" value="KAH0575735.1"/>
    <property type="molecule type" value="Genomic_DNA"/>
</dbReference>
<dbReference type="EMBL" id="KI546046">
    <property type="protein sequence ID" value="EST47247.1"/>
    <property type="molecule type" value="Genomic_DNA"/>
</dbReference>
<dbReference type="PANTHER" id="PTHR47959:SF24">
    <property type="entry name" value="ATP-DEPENDENT RNA HELICASE"/>
    <property type="match status" value="1"/>
</dbReference>
<dbReference type="PROSITE" id="PS51195">
    <property type="entry name" value="Q_MOTIF"/>
    <property type="match status" value="1"/>
</dbReference>
<dbReference type="InterPro" id="IPR014014">
    <property type="entry name" value="RNA_helicase_DEAD_Q_motif"/>
</dbReference>
<reference evidence="9 10" key="1">
    <citation type="journal article" date="2014" name="PLoS Genet.">
        <title>The Genome of Spironucleus salmonicida Highlights a Fish Pathogen Adapted to Fluctuating Environments.</title>
        <authorList>
            <person name="Xu F."/>
            <person name="Jerlstrom-Hultqvist J."/>
            <person name="Einarsson E."/>
            <person name="Astvaldsson A."/>
            <person name="Svard S.G."/>
            <person name="Andersson J.O."/>
        </authorList>
    </citation>
    <scope>NUCLEOTIDE SEQUENCE</scope>
    <source>
        <strain evidence="10">ATCC 50377</strain>
    </source>
</reference>
<dbReference type="OrthoDB" id="10261904at2759"/>
<sequence>MPIDIFDQNFQDSSETKQQTVDVVQLSLQTQKQNINHQYEFENLGISFELSQVLEAHSITKPTLIQQLSIKQINLHSSLIVSPTASGKTLCFVLPSLQHLTQNPQPFHSIFLAPTRELAQQIFDQVSCYSRTFGLQPCLITGGQSISLQTGQLRDGPYIIVATPGRLASIIRSIQSDISTYFENNQFLVLDEADFFFTDDTQFNDDLTTIIQHLPKTKKVVLATASNNFLLNQFAELHQYQKIISPSFRIPQNILQHFKIVPQDFQASSYLAFFLSILTGIDVANKNDGKPQNKNVLNTKIRQGIVFAESGEQAEIYNRLLNQLNFKSVALHGKMKQDDRFLSIQQFRLGQALILVATDLASRGLDIPKVDFIFQMNIPKSDTYLHRIGRVGRSGQNGTSMIFMKANEFLFKDNIEADHNITIPELINFNNWCWNGKIDNFNEDWLIREVFPKVSKAELTAKMDIQMENIGERINRKKSFYK</sequence>
<evidence type="ECO:0000313" key="11">
    <source>
        <dbReference type="Proteomes" id="UP000018208"/>
    </source>
</evidence>
<keyword evidence="3 9" id="KW-0347">Helicase</keyword>
<dbReference type="GO" id="GO:0016787">
    <property type="term" value="F:hydrolase activity"/>
    <property type="evidence" value="ECO:0007669"/>
    <property type="project" value="UniProtKB-KW"/>
</dbReference>
<protein>
    <submittedName>
        <fullName evidence="9">ATP-dependent RNA helicase</fullName>
    </submittedName>
</protein>
<dbReference type="GO" id="GO:0005829">
    <property type="term" value="C:cytosol"/>
    <property type="evidence" value="ECO:0007669"/>
    <property type="project" value="TreeGrafter"/>
</dbReference>
<dbReference type="SUPFAM" id="SSF52540">
    <property type="entry name" value="P-loop containing nucleoside triphosphate hydrolases"/>
    <property type="match status" value="1"/>
</dbReference>
<dbReference type="Pfam" id="PF00270">
    <property type="entry name" value="DEAD"/>
    <property type="match status" value="1"/>
</dbReference>
<name>V6LRG6_9EUKA</name>
<dbReference type="SMART" id="SM00490">
    <property type="entry name" value="HELICc"/>
    <property type="match status" value="1"/>
</dbReference>
<feature type="domain" description="Helicase C-terminal" evidence="7">
    <location>
        <begin position="293"/>
        <end position="447"/>
    </location>
</feature>
<feature type="domain" description="DEAD-box RNA helicase Q" evidence="8">
    <location>
        <begin position="39"/>
        <end position="67"/>
    </location>
</feature>
<dbReference type="InterPro" id="IPR050079">
    <property type="entry name" value="DEAD_box_RNA_helicase"/>
</dbReference>
<evidence type="ECO:0000313" key="10">
    <source>
        <dbReference type="EMBL" id="KAH0575735.1"/>
    </source>
</evidence>
<dbReference type="AlphaFoldDB" id="V6LRG6"/>